<feature type="domain" description="RNase H type-1" evidence="1">
    <location>
        <begin position="214"/>
        <end position="283"/>
    </location>
</feature>
<organism evidence="2 3">
    <name type="scientific">Gossypium australe</name>
    <dbReference type="NCBI Taxonomy" id="47621"/>
    <lineage>
        <taxon>Eukaryota</taxon>
        <taxon>Viridiplantae</taxon>
        <taxon>Streptophyta</taxon>
        <taxon>Embryophyta</taxon>
        <taxon>Tracheophyta</taxon>
        <taxon>Spermatophyta</taxon>
        <taxon>Magnoliopsida</taxon>
        <taxon>eudicotyledons</taxon>
        <taxon>Gunneridae</taxon>
        <taxon>Pentapetalae</taxon>
        <taxon>rosids</taxon>
        <taxon>malvids</taxon>
        <taxon>Malvales</taxon>
        <taxon>Malvaceae</taxon>
        <taxon>Malvoideae</taxon>
        <taxon>Gossypium</taxon>
    </lineage>
</organism>
<evidence type="ECO:0000313" key="3">
    <source>
        <dbReference type="Proteomes" id="UP000325315"/>
    </source>
</evidence>
<dbReference type="InterPro" id="IPR053151">
    <property type="entry name" value="RNase_H-like"/>
</dbReference>
<dbReference type="OrthoDB" id="988822at2759"/>
<dbReference type="AlphaFoldDB" id="A0A5B6UVU7"/>
<dbReference type="GO" id="GO:0003676">
    <property type="term" value="F:nucleic acid binding"/>
    <property type="evidence" value="ECO:0007669"/>
    <property type="project" value="InterPro"/>
</dbReference>
<reference evidence="3" key="1">
    <citation type="journal article" date="2019" name="Plant Biotechnol. J.">
        <title>Genome sequencing of the Australian wild diploid species Gossypium australe highlights disease resistance and delayed gland morphogenesis.</title>
        <authorList>
            <person name="Cai Y."/>
            <person name="Cai X."/>
            <person name="Wang Q."/>
            <person name="Wang P."/>
            <person name="Zhang Y."/>
            <person name="Cai C."/>
            <person name="Xu Y."/>
            <person name="Wang K."/>
            <person name="Zhou Z."/>
            <person name="Wang C."/>
            <person name="Geng S."/>
            <person name="Li B."/>
            <person name="Dong Q."/>
            <person name="Hou Y."/>
            <person name="Wang H."/>
            <person name="Ai P."/>
            <person name="Liu Z."/>
            <person name="Yi F."/>
            <person name="Sun M."/>
            <person name="An G."/>
            <person name="Cheng J."/>
            <person name="Zhang Y."/>
            <person name="Shi Q."/>
            <person name="Xie Y."/>
            <person name="Shi X."/>
            <person name="Chang Y."/>
            <person name="Huang F."/>
            <person name="Chen Y."/>
            <person name="Hong S."/>
            <person name="Mi L."/>
            <person name="Sun Q."/>
            <person name="Zhang L."/>
            <person name="Zhou B."/>
            <person name="Peng R."/>
            <person name="Zhang X."/>
            <person name="Liu F."/>
        </authorList>
    </citation>
    <scope>NUCLEOTIDE SEQUENCE [LARGE SCALE GENOMIC DNA]</scope>
    <source>
        <strain evidence="3">cv. PA1801</strain>
    </source>
</reference>
<gene>
    <name evidence="2" type="ORF">EPI10_028425</name>
</gene>
<keyword evidence="3" id="KW-1185">Reference proteome</keyword>
<dbReference type="Proteomes" id="UP000325315">
    <property type="component" value="Unassembled WGS sequence"/>
</dbReference>
<dbReference type="GO" id="GO:0004523">
    <property type="term" value="F:RNA-DNA hybrid ribonuclease activity"/>
    <property type="evidence" value="ECO:0007669"/>
    <property type="project" value="InterPro"/>
</dbReference>
<dbReference type="Gene3D" id="3.30.420.10">
    <property type="entry name" value="Ribonuclease H-like superfamily/Ribonuclease H"/>
    <property type="match status" value="1"/>
</dbReference>
<proteinExistence type="predicted"/>
<protein>
    <submittedName>
        <fullName evidence="2">Cinnamoyl-CoA reductase 1-like</fullName>
    </submittedName>
</protein>
<name>A0A5B6UVU7_9ROSI</name>
<dbReference type="PANTHER" id="PTHR47723">
    <property type="entry name" value="OS05G0353850 PROTEIN"/>
    <property type="match status" value="1"/>
</dbReference>
<dbReference type="InterPro" id="IPR036397">
    <property type="entry name" value="RNaseH_sf"/>
</dbReference>
<evidence type="ECO:0000313" key="2">
    <source>
        <dbReference type="EMBL" id="KAA3461889.1"/>
    </source>
</evidence>
<accession>A0A5B6UVU7</accession>
<dbReference type="Pfam" id="PF13456">
    <property type="entry name" value="RVT_3"/>
    <property type="match status" value="1"/>
</dbReference>
<sequence length="322" mass="36627">MQANLGTLPSYTWRSIWFAIGLLEKGLCWQIGDGKQTSIWEEAWVPGTDEYKIQYSNNGQRLVYVADLIVQHTNQWKEELIRGTFHPKDAERILCIPLPLEQEADKVIWCGEASGSEDLEIQPTARDALIAVRPQIMLLNTALQPLQYGPDWAQTEASLIKFITEYNREIGVKERIPVSTTCKEYWRPRRDTNVKINFGVAFEKQKNRSCTGMAIRFGADLGFLRVEVEGDALAIIKKLRSQEDRSEIRAYITDAKRLKRNFVTCRFNHAGRQANTVAQTLATEELKERGDTHLFSGLFSTVVRTVTKGRYREVVGSGGVMP</sequence>
<evidence type="ECO:0000259" key="1">
    <source>
        <dbReference type="Pfam" id="PF13456"/>
    </source>
</evidence>
<dbReference type="EMBL" id="SMMG02000009">
    <property type="protein sequence ID" value="KAA3461889.1"/>
    <property type="molecule type" value="Genomic_DNA"/>
</dbReference>
<dbReference type="InterPro" id="IPR002156">
    <property type="entry name" value="RNaseH_domain"/>
</dbReference>
<dbReference type="PANTHER" id="PTHR47723:SF21">
    <property type="entry name" value="POLYNUCLEOTIDYL TRANSFERASE, RIBONUCLEASE H-LIKE SUPERFAMILY PROTEIN"/>
    <property type="match status" value="1"/>
</dbReference>
<comment type="caution">
    <text evidence="2">The sequence shown here is derived from an EMBL/GenBank/DDBJ whole genome shotgun (WGS) entry which is preliminary data.</text>
</comment>